<dbReference type="AlphaFoldDB" id="A0A0G0TLT7"/>
<proteinExistence type="predicted"/>
<keyword evidence="1" id="KW-1133">Transmembrane helix</keyword>
<dbReference type="EMBL" id="LBZV01000005">
    <property type="protein sequence ID" value="KKR77983.1"/>
    <property type="molecule type" value="Genomic_DNA"/>
</dbReference>
<evidence type="ECO:0000313" key="3">
    <source>
        <dbReference type="Proteomes" id="UP000034292"/>
    </source>
</evidence>
<keyword evidence="1" id="KW-0472">Membrane</keyword>
<dbReference type="STRING" id="1618408.UU23_C0005G0021"/>
<evidence type="ECO:0000256" key="1">
    <source>
        <dbReference type="SAM" id="Phobius"/>
    </source>
</evidence>
<name>A0A0G0TLT7_9BACT</name>
<reference evidence="2 3" key="1">
    <citation type="journal article" date="2015" name="Nature">
        <title>rRNA introns, odd ribosomes, and small enigmatic genomes across a large radiation of phyla.</title>
        <authorList>
            <person name="Brown C.T."/>
            <person name="Hug L.A."/>
            <person name="Thomas B.C."/>
            <person name="Sharon I."/>
            <person name="Castelle C.J."/>
            <person name="Singh A."/>
            <person name="Wilkins M.J."/>
            <person name="Williams K.H."/>
            <person name="Banfield J.F."/>
        </authorList>
    </citation>
    <scope>NUCLEOTIDE SEQUENCE [LARGE SCALE GENOMIC DNA]</scope>
</reference>
<feature type="transmembrane region" description="Helical" evidence="1">
    <location>
        <begin position="7"/>
        <end position="25"/>
    </location>
</feature>
<sequence length="330" mass="37244">MKLRPKQILGAVLILSAVIISLIFLQNKNRIREPSTLSINYIENKFKLFFKIQDSDHKDFKSFLNNLTLDENLSGRNIIFELDSTSSARFAFQTPAKAEIDVNPKKLGLTGTISQKFTNSSPITKQIKIPQSAEFAIFFADLKSLAFSRMHIDDETEQLLTQSFKPSPGNYFISFNSGDDFALFFESETDIENVNKLPTEAISQSVMQEDPPTKIYQMKFPTNDPEKLEVTPVLFENQDFKVFASSLQAGNNIINAQETFAFPQDDKPYNLNVYFEPKEGFSAQKFSAFLTNGGIYNETASEKLTDSISKIKSFTFTLKGTAFSALINLK</sequence>
<evidence type="ECO:0000313" key="2">
    <source>
        <dbReference type="EMBL" id="KKR77983.1"/>
    </source>
</evidence>
<gene>
    <name evidence="2" type="ORF">UU23_C0005G0021</name>
</gene>
<protein>
    <submittedName>
        <fullName evidence="2">Uncharacterized protein</fullName>
    </submittedName>
</protein>
<accession>A0A0G0TLT7</accession>
<comment type="caution">
    <text evidence="2">The sequence shown here is derived from an EMBL/GenBank/DDBJ whole genome shotgun (WGS) entry which is preliminary data.</text>
</comment>
<dbReference type="Proteomes" id="UP000034292">
    <property type="component" value="Unassembled WGS sequence"/>
</dbReference>
<organism evidence="2 3">
    <name type="scientific">Candidatus Curtissbacteria bacterium GW2011_GWA1_40_9</name>
    <dbReference type="NCBI Taxonomy" id="1618408"/>
    <lineage>
        <taxon>Bacteria</taxon>
        <taxon>Candidatus Curtissiibacteriota</taxon>
    </lineage>
</organism>
<keyword evidence="1" id="KW-0812">Transmembrane</keyword>